<proteinExistence type="predicted"/>
<protein>
    <submittedName>
        <fullName evidence="1">Uncharacterized protein</fullName>
    </submittedName>
</protein>
<evidence type="ECO:0000313" key="2">
    <source>
        <dbReference type="Proteomes" id="UP001054945"/>
    </source>
</evidence>
<keyword evidence="2" id="KW-1185">Reference proteome</keyword>
<sequence>MNPAGVDASTGSSPVAWYARMTQVVAPFFSLASQKTQVNWSPADLIYHVKQVRNLQGCWDGFIDLLRSRGTQGMMCVVLFLFSRRLRRNARNWFQRIHFRDVVEFSGDLGEGSGRCCSGEEDLL</sequence>
<gene>
    <name evidence="1" type="ORF">CEXT_672951</name>
</gene>
<reference evidence="1 2" key="1">
    <citation type="submission" date="2021-06" db="EMBL/GenBank/DDBJ databases">
        <title>Caerostris extrusa draft genome.</title>
        <authorList>
            <person name="Kono N."/>
            <person name="Arakawa K."/>
        </authorList>
    </citation>
    <scope>NUCLEOTIDE SEQUENCE [LARGE SCALE GENOMIC DNA]</scope>
</reference>
<dbReference type="Proteomes" id="UP001054945">
    <property type="component" value="Unassembled WGS sequence"/>
</dbReference>
<organism evidence="1 2">
    <name type="scientific">Caerostris extrusa</name>
    <name type="common">Bark spider</name>
    <name type="synonym">Caerostris bankana</name>
    <dbReference type="NCBI Taxonomy" id="172846"/>
    <lineage>
        <taxon>Eukaryota</taxon>
        <taxon>Metazoa</taxon>
        <taxon>Ecdysozoa</taxon>
        <taxon>Arthropoda</taxon>
        <taxon>Chelicerata</taxon>
        <taxon>Arachnida</taxon>
        <taxon>Araneae</taxon>
        <taxon>Araneomorphae</taxon>
        <taxon>Entelegynae</taxon>
        <taxon>Araneoidea</taxon>
        <taxon>Araneidae</taxon>
        <taxon>Caerostris</taxon>
    </lineage>
</organism>
<comment type="caution">
    <text evidence="1">The sequence shown here is derived from an EMBL/GenBank/DDBJ whole genome shotgun (WGS) entry which is preliminary data.</text>
</comment>
<evidence type="ECO:0000313" key="1">
    <source>
        <dbReference type="EMBL" id="GIY39718.1"/>
    </source>
</evidence>
<dbReference type="EMBL" id="BPLR01010499">
    <property type="protein sequence ID" value="GIY39718.1"/>
    <property type="molecule type" value="Genomic_DNA"/>
</dbReference>
<accession>A0AAV4SZ44</accession>
<name>A0AAV4SZ44_CAEEX</name>
<dbReference type="AlphaFoldDB" id="A0AAV4SZ44"/>